<feature type="transmembrane region" description="Helical" evidence="1">
    <location>
        <begin position="74"/>
        <end position="93"/>
    </location>
</feature>
<dbReference type="EMBL" id="BSXW01000009">
    <property type="protein sequence ID" value="GMF09342.1"/>
    <property type="molecule type" value="Genomic_DNA"/>
</dbReference>
<evidence type="ECO:0000313" key="2">
    <source>
        <dbReference type="EMBL" id="GMF09342.1"/>
    </source>
</evidence>
<name>A0A9W6TDC2_9STRA</name>
<organism evidence="2 3">
    <name type="scientific">Phytophthora lilii</name>
    <dbReference type="NCBI Taxonomy" id="2077276"/>
    <lineage>
        <taxon>Eukaryota</taxon>
        <taxon>Sar</taxon>
        <taxon>Stramenopiles</taxon>
        <taxon>Oomycota</taxon>
        <taxon>Peronosporomycetes</taxon>
        <taxon>Peronosporales</taxon>
        <taxon>Peronosporaceae</taxon>
        <taxon>Phytophthora</taxon>
    </lineage>
</organism>
<keyword evidence="1" id="KW-1133">Transmembrane helix</keyword>
<dbReference type="Gene3D" id="1.10.1300.10">
    <property type="entry name" value="3'5'-cyclic nucleotide phosphodiesterase, catalytic domain"/>
    <property type="match status" value="1"/>
</dbReference>
<dbReference type="GO" id="GO:0007165">
    <property type="term" value="P:signal transduction"/>
    <property type="evidence" value="ECO:0007669"/>
    <property type="project" value="InterPro"/>
</dbReference>
<dbReference type="InterPro" id="IPR036971">
    <property type="entry name" value="PDEase_catalytic_dom_sf"/>
</dbReference>
<feature type="transmembrane region" description="Helical" evidence="1">
    <location>
        <begin position="141"/>
        <end position="161"/>
    </location>
</feature>
<accession>A0A9W6TDC2</accession>
<keyword evidence="1" id="KW-0812">Transmembrane</keyword>
<dbReference type="AlphaFoldDB" id="A0A9W6TDC2"/>
<feature type="transmembrane region" description="Helical" evidence="1">
    <location>
        <begin position="255"/>
        <end position="276"/>
    </location>
</feature>
<evidence type="ECO:0000256" key="1">
    <source>
        <dbReference type="SAM" id="Phobius"/>
    </source>
</evidence>
<sequence length="560" mass="63652">MTVVTPLTPVQPEVLQSLHPSISKRNMQAAPRRSVPRAVVLVQQPTHPILCYFEDRDVEQKFQTYFRREWQTGVASYMAVVLVAFAAWCYVSSNAATLAITEAYAESIFAELSVDSEILEASKTLLSTSSFSHALWLDDGAFAAVATVLYVLGAACVFHIWRRRGEYRFPQVRLDPVQLVLLLFYHCTIIPLFLVVFAGIEKQTRLAKQLSVVHIEDVKLTSVLLGEGFLDSLLFIELLGACVCTCLLRLQFTYCIIVTSELSLIALVTTGVHATIKVVLSRRLSILAAFLILLLFLLRTVREQERSTRREFLTSFHLVTEARRLSSANLEMKEELSGKLNYQLHYEMGDILRILCQIKVKMSATEKRDIDKIITALVRNHDLFEVTVSSTMPEYEEEVQGWLHMMDFKDHPVDEQKAPSRPGSDGRHSRHYSLSNDILRVATSRRLSTKTVPTESPASDSGLSRLLRSSSNLEEAFGAVIRPREEDLSSWLMDRLQNHFFVDMFYLEHRCLGPLQAVFLACVKTNGLIERLELDEKKLASFAAAVEERYHNRNPYHNHL</sequence>
<dbReference type="GO" id="GO:0004114">
    <property type="term" value="F:3',5'-cyclic-nucleotide phosphodiesterase activity"/>
    <property type="evidence" value="ECO:0007669"/>
    <property type="project" value="InterPro"/>
</dbReference>
<protein>
    <submittedName>
        <fullName evidence="2">Unnamed protein product</fullName>
    </submittedName>
</protein>
<gene>
    <name evidence="2" type="ORF">Plil01_000025300</name>
</gene>
<reference evidence="2" key="1">
    <citation type="submission" date="2023-04" db="EMBL/GenBank/DDBJ databases">
        <title>Phytophthora lilii NBRC 32176.</title>
        <authorList>
            <person name="Ichikawa N."/>
            <person name="Sato H."/>
            <person name="Tonouchi N."/>
        </authorList>
    </citation>
    <scope>NUCLEOTIDE SEQUENCE</scope>
    <source>
        <strain evidence="2">NBRC 32176</strain>
    </source>
</reference>
<evidence type="ECO:0000313" key="3">
    <source>
        <dbReference type="Proteomes" id="UP001165083"/>
    </source>
</evidence>
<dbReference type="SUPFAM" id="SSF109604">
    <property type="entry name" value="HD-domain/PDEase-like"/>
    <property type="match status" value="1"/>
</dbReference>
<comment type="caution">
    <text evidence="2">The sequence shown here is derived from an EMBL/GenBank/DDBJ whole genome shotgun (WGS) entry which is preliminary data.</text>
</comment>
<keyword evidence="1" id="KW-0472">Membrane</keyword>
<feature type="transmembrane region" description="Helical" evidence="1">
    <location>
        <begin position="182"/>
        <end position="200"/>
    </location>
</feature>
<dbReference type="OrthoDB" id="546632at2759"/>
<feature type="transmembrane region" description="Helical" evidence="1">
    <location>
        <begin position="282"/>
        <end position="301"/>
    </location>
</feature>
<proteinExistence type="predicted"/>
<dbReference type="Proteomes" id="UP001165083">
    <property type="component" value="Unassembled WGS sequence"/>
</dbReference>
<keyword evidence="3" id="KW-1185">Reference proteome</keyword>